<evidence type="ECO:0000313" key="1">
    <source>
        <dbReference type="EMBL" id="CAB4149822.1"/>
    </source>
</evidence>
<name>A0A6J5SE72_9CAUD</name>
<dbReference type="EMBL" id="LR796520">
    <property type="protein sequence ID" value="CAB4149822.1"/>
    <property type="molecule type" value="Genomic_DNA"/>
</dbReference>
<protein>
    <submittedName>
        <fullName evidence="5">Uncharacterized protein</fullName>
    </submittedName>
</protein>
<dbReference type="EMBL" id="LR796851">
    <property type="protein sequence ID" value="CAB4170185.1"/>
    <property type="molecule type" value="Genomic_DNA"/>
</dbReference>
<accession>A0A6J5SE72</accession>
<evidence type="ECO:0000313" key="4">
    <source>
        <dbReference type="EMBL" id="CAB4197812.1"/>
    </source>
</evidence>
<evidence type="ECO:0000313" key="6">
    <source>
        <dbReference type="EMBL" id="CAB5227261.1"/>
    </source>
</evidence>
<sequence length="59" mass="7031">MISLRCKRPYDENADWTTMEFDGDEEESLLGIVLATLGRQDWEMEQFFDGEWEPLEVEE</sequence>
<dbReference type="EMBL" id="LR797378">
    <property type="protein sequence ID" value="CAB4211693.1"/>
    <property type="molecule type" value="Genomic_DNA"/>
</dbReference>
<dbReference type="EMBL" id="LR797269">
    <property type="protein sequence ID" value="CAB4197812.1"/>
    <property type="molecule type" value="Genomic_DNA"/>
</dbReference>
<gene>
    <name evidence="3" type="ORF">UFOVP1079_30</name>
    <name evidence="4" type="ORF">UFOVP1320_34</name>
    <name evidence="5" type="ORF">UFOVP1431_21</name>
    <name evidence="6" type="ORF">UFOVP1527_22</name>
    <name evidence="1" type="ORF">UFOVP548_49</name>
    <name evidence="2" type="ORF">UFOVP904_49</name>
</gene>
<evidence type="ECO:0000313" key="2">
    <source>
        <dbReference type="EMBL" id="CAB4170185.1"/>
    </source>
</evidence>
<dbReference type="EMBL" id="LR798373">
    <property type="protein sequence ID" value="CAB5227261.1"/>
    <property type="molecule type" value="Genomic_DNA"/>
</dbReference>
<organism evidence="5">
    <name type="scientific">uncultured Caudovirales phage</name>
    <dbReference type="NCBI Taxonomy" id="2100421"/>
    <lineage>
        <taxon>Viruses</taxon>
        <taxon>Duplodnaviria</taxon>
        <taxon>Heunggongvirae</taxon>
        <taxon>Uroviricota</taxon>
        <taxon>Caudoviricetes</taxon>
        <taxon>Peduoviridae</taxon>
        <taxon>Maltschvirus</taxon>
        <taxon>Maltschvirus maltsch</taxon>
    </lineage>
</organism>
<dbReference type="EMBL" id="LR797037">
    <property type="protein sequence ID" value="CAB4182605.1"/>
    <property type="molecule type" value="Genomic_DNA"/>
</dbReference>
<evidence type="ECO:0000313" key="3">
    <source>
        <dbReference type="EMBL" id="CAB4182605.1"/>
    </source>
</evidence>
<proteinExistence type="predicted"/>
<evidence type="ECO:0000313" key="5">
    <source>
        <dbReference type="EMBL" id="CAB4211693.1"/>
    </source>
</evidence>
<reference evidence="5" key="1">
    <citation type="submission" date="2020-05" db="EMBL/GenBank/DDBJ databases">
        <authorList>
            <person name="Chiriac C."/>
            <person name="Salcher M."/>
            <person name="Ghai R."/>
            <person name="Kavagutti S V."/>
        </authorList>
    </citation>
    <scope>NUCLEOTIDE SEQUENCE</scope>
</reference>